<comment type="caution">
    <text evidence="2">The sequence shown here is derived from an EMBL/GenBank/DDBJ whole genome shotgun (WGS) entry which is preliminary data.</text>
</comment>
<evidence type="ECO:0000256" key="1">
    <source>
        <dbReference type="SAM" id="MobiDB-lite"/>
    </source>
</evidence>
<gene>
    <name evidence="2" type="ORF">M6B38_344270</name>
</gene>
<accession>A0AAX6GUA5</accession>
<name>A0AAX6GUA5_IRIPA</name>
<keyword evidence="3" id="KW-1185">Reference proteome</keyword>
<sequence length="86" mass="9785">MQEKKERDGVESSERMAGRRRRRRRREQGRDGGSRRVGGITTVKFFDAFTMKGVATDLIEPGHLLCSSKFLLVLQTCLAIIFTVVQ</sequence>
<reference evidence="2" key="1">
    <citation type="journal article" date="2023" name="GigaByte">
        <title>Genome assembly of the bearded iris, Iris pallida Lam.</title>
        <authorList>
            <person name="Bruccoleri R.E."/>
            <person name="Oakeley E.J."/>
            <person name="Faust A.M.E."/>
            <person name="Altorfer M."/>
            <person name="Dessus-Babus S."/>
            <person name="Burckhardt D."/>
            <person name="Oertli M."/>
            <person name="Naumann U."/>
            <person name="Petersen F."/>
            <person name="Wong J."/>
        </authorList>
    </citation>
    <scope>NUCLEOTIDE SEQUENCE</scope>
    <source>
        <strain evidence="2">GSM-AAB239-AS_SAM_17_03QT</strain>
    </source>
</reference>
<protein>
    <submittedName>
        <fullName evidence="2">Acyl-coenzyme A thioesterase 13-like</fullName>
    </submittedName>
</protein>
<evidence type="ECO:0000313" key="2">
    <source>
        <dbReference type="EMBL" id="KAJ6831895.1"/>
    </source>
</evidence>
<organism evidence="2 3">
    <name type="scientific">Iris pallida</name>
    <name type="common">Sweet iris</name>
    <dbReference type="NCBI Taxonomy" id="29817"/>
    <lineage>
        <taxon>Eukaryota</taxon>
        <taxon>Viridiplantae</taxon>
        <taxon>Streptophyta</taxon>
        <taxon>Embryophyta</taxon>
        <taxon>Tracheophyta</taxon>
        <taxon>Spermatophyta</taxon>
        <taxon>Magnoliopsida</taxon>
        <taxon>Liliopsida</taxon>
        <taxon>Asparagales</taxon>
        <taxon>Iridaceae</taxon>
        <taxon>Iridoideae</taxon>
        <taxon>Irideae</taxon>
        <taxon>Iris</taxon>
    </lineage>
</organism>
<feature type="compositionally biased region" description="Basic and acidic residues" evidence="1">
    <location>
        <begin position="1"/>
        <end position="17"/>
    </location>
</feature>
<dbReference type="EMBL" id="JANAVB010016200">
    <property type="protein sequence ID" value="KAJ6831895.1"/>
    <property type="molecule type" value="Genomic_DNA"/>
</dbReference>
<reference evidence="2" key="2">
    <citation type="submission" date="2023-04" db="EMBL/GenBank/DDBJ databases">
        <authorList>
            <person name="Bruccoleri R.E."/>
            <person name="Oakeley E.J."/>
            <person name="Faust A.-M."/>
            <person name="Dessus-Babus S."/>
            <person name="Altorfer M."/>
            <person name="Burckhardt D."/>
            <person name="Oertli M."/>
            <person name="Naumann U."/>
            <person name="Petersen F."/>
            <person name="Wong J."/>
        </authorList>
    </citation>
    <scope>NUCLEOTIDE SEQUENCE</scope>
    <source>
        <strain evidence="2">GSM-AAB239-AS_SAM_17_03QT</strain>
        <tissue evidence="2">Leaf</tissue>
    </source>
</reference>
<proteinExistence type="predicted"/>
<feature type="region of interest" description="Disordered" evidence="1">
    <location>
        <begin position="1"/>
        <end position="37"/>
    </location>
</feature>
<feature type="compositionally biased region" description="Basic residues" evidence="1">
    <location>
        <begin position="18"/>
        <end position="27"/>
    </location>
</feature>
<dbReference type="AlphaFoldDB" id="A0AAX6GUA5"/>
<dbReference type="Proteomes" id="UP001140949">
    <property type="component" value="Unassembled WGS sequence"/>
</dbReference>
<evidence type="ECO:0000313" key="3">
    <source>
        <dbReference type="Proteomes" id="UP001140949"/>
    </source>
</evidence>